<reference evidence="7 8" key="1">
    <citation type="journal article" date="2024" name="IMA Fungus">
        <title>IMA Genome - F19 : A genome assembly and annotation guide to empower mycologists, including annotated draft genome sequences of Ceratocystis pirilliformis, Diaporthe australafricana, Fusarium ophioides, Paecilomyces lecythidis, and Sporothrix stenoceras.</title>
        <authorList>
            <person name="Aylward J."/>
            <person name="Wilson A.M."/>
            <person name="Visagie C.M."/>
            <person name="Spraker J."/>
            <person name="Barnes I."/>
            <person name="Buitendag C."/>
            <person name="Ceriani C."/>
            <person name="Del Mar Angel L."/>
            <person name="du Plessis D."/>
            <person name="Fuchs T."/>
            <person name="Gasser K."/>
            <person name="Kramer D."/>
            <person name="Li W."/>
            <person name="Munsamy K."/>
            <person name="Piso A."/>
            <person name="Price J.L."/>
            <person name="Sonnekus B."/>
            <person name="Thomas C."/>
            <person name="van der Nest A."/>
            <person name="van Dijk A."/>
            <person name="van Heerden A."/>
            <person name="van Vuuren N."/>
            <person name="Yilmaz N."/>
            <person name="Duong T.A."/>
            <person name="van der Merwe N.A."/>
            <person name="Wingfield M.J."/>
            <person name="Wingfield B.D."/>
        </authorList>
    </citation>
    <scope>NUCLEOTIDE SEQUENCE [LARGE SCALE GENOMIC DNA]</scope>
    <source>
        <strain evidence="7 8">CMW 18167</strain>
    </source>
</reference>
<feature type="domain" description="Glycosyl hydrolase family 31 C-terminal" evidence="6">
    <location>
        <begin position="505"/>
        <end position="595"/>
    </location>
</feature>
<feature type="domain" description="Glycoside hydrolase family 31 TIM barrel" evidence="5">
    <location>
        <begin position="191"/>
        <end position="493"/>
    </location>
</feature>
<evidence type="ECO:0000259" key="5">
    <source>
        <dbReference type="Pfam" id="PF01055"/>
    </source>
</evidence>
<gene>
    <name evidence="7" type="ORF">Plec18167_000948</name>
</gene>
<evidence type="ECO:0000256" key="2">
    <source>
        <dbReference type="ARBA" id="ARBA00007806"/>
    </source>
</evidence>
<dbReference type="Pfam" id="PF21365">
    <property type="entry name" value="Glyco_hydro_31_3rd"/>
    <property type="match status" value="1"/>
</dbReference>
<comment type="catalytic activity">
    <reaction evidence="1">
        <text>Hydrolysis of terminal, non-reducing (1-&gt;4)-linked alpha-D-glucose residues with release of alpha-D-glucose.</text>
        <dbReference type="EC" id="3.2.1.20"/>
    </reaction>
</comment>
<keyword evidence="4" id="KW-0378">Hydrolase</keyword>
<evidence type="ECO:0000259" key="6">
    <source>
        <dbReference type="Pfam" id="PF21365"/>
    </source>
</evidence>
<evidence type="ECO:0000256" key="1">
    <source>
        <dbReference type="ARBA" id="ARBA00001657"/>
    </source>
</evidence>
<dbReference type="SUPFAM" id="SSF51445">
    <property type="entry name" value="(Trans)glycosidases"/>
    <property type="match status" value="1"/>
</dbReference>
<dbReference type="CDD" id="cd06595">
    <property type="entry name" value="GH31_u1"/>
    <property type="match status" value="1"/>
</dbReference>
<dbReference type="InterPro" id="IPR013780">
    <property type="entry name" value="Glyco_hydro_b"/>
</dbReference>
<comment type="similarity">
    <text evidence="2 4">Belongs to the glycosyl hydrolase 31 family.</text>
</comment>
<accession>A0ABR3YDC0</accession>
<dbReference type="InterPro" id="IPR048395">
    <property type="entry name" value="Glyco_hydro_31_C"/>
</dbReference>
<dbReference type="PANTHER" id="PTHR22762:SF89">
    <property type="entry name" value="ALPHA-XYLOSIDASE"/>
    <property type="match status" value="1"/>
</dbReference>
<name>A0ABR3YDC0_9EURO</name>
<dbReference type="PANTHER" id="PTHR22762">
    <property type="entry name" value="ALPHA-GLUCOSIDASE"/>
    <property type="match status" value="1"/>
</dbReference>
<dbReference type="Pfam" id="PF01055">
    <property type="entry name" value="Glyco_hydro_31_2nd"/>
    <property type="match status" value="1"/>
</dbReference>
<evidence type="ECO:0000256" key="4">
    <source>
        <dbReference type="RuleBase" id="RU361185"/>
    </source>
</evidence>
<sequence length="814" mass="93864">MAFRADPLANPEAIVSGPSYRFTVLTDRLIRYEWTANNQFEDRASTFAINRNFPVPRFRVIHGDELEIITEHFHLIYNKESSLQGGLVVHFNSKHTNWGAPWRYGDPEKHNLGGTARTLDDCDGRCEIGKGIISRAGYAAIDDSDSMLFDGDFVAGRSREGVSRLDMYLFCYGHDYKDAIKAFFALSGKQPVLPRYALGNWWSRYHAYHQAEYIGLMDDFQAHKIPLSVAVVDMDWHLVSHEDVPHSGWTGYTWNKELFPDPEAFGRELHNRDLKISLNDHPHLGVHSHEDAYEEMAQTLGHNTRNKDPILFDPTNPRYMKAYFDILHRRIERTACDFWWIDWQQGRYSKVENLDPLWLLNHFQFIDHNRCRDAPLILSRYAGPGSHRYPVGFSGDTVVSWKSLAFQPEFTATASNIGYGWWSHDIGGHIYGSRDDELVTRWVQLGVFSPIFRLHSSLSRWMSKEPWLYRPERTEVMSEFMRLRHRLVPFLHTQNIICSQEDELLIQPMYWIYPDNEKAYSFPNQYIFGSEFLVAPIVQPRDKRTNLASVKAWLPSASCRYVDLFTGTVYDGNREILLYRRLNEYPVLLTEGTIIPMDAELTPRNGCLNPEALEILVVVGRDAQTVILEYTKDDACLRRKKMRSNAQMTERNTEWTFTKTTITFQQQEGKAVVEKIRRPVTFRFLSLTSIPDGLKVFANDSDVTQNAISSVVHYPETPSLLINCPFVPASSHTITIELGPSPQLSVIDPKPRLERQIMDYQTDFKIKDQLWEVVSEDKDSSLNSAIGTLMSLGYDEDIIGPVAELLMADKRLYS</sequence>
<proteinExistence type="inferred from homology"/>
<dbReference type="Proteomes" id="UP001583193">
    <property type="component" value="Unassembled WGS sequence"/>
</dbReference>
<dbReference type="Gene3D" id="3.20.20.80">
    <property type="entry name" value="Glycosidases"/>
    <property type="match status" value="1"/>
</dbReference>
<dbReference type="SUPFAM" id="SSF51011">
    <property type="entry name" value="Glycosyl hydrolase domain"/>
    <property type="match status" value="1"/>
</dbReference>
<protein>
    <recommendedName>
        <fullName evidence="3">alpha-glucosidase</fullName>
        <ecNumber evidence="3">3.2.1.20</ecNumber>
    </recommendedName>
</protein>
<dbReference type="Gene3D" id="2.60.40.1180">
    <property type="entry name" value="Golgi alpha-mannosidase II"/>
    <property type="match status" value="1"/>
</dbReference>
<evidence type="ECO:0000313" key="8">
    <source>
        <dbReference type="Proteomes" id="UP001583193"/>
    </source>
</evidence>
<dbReference type="InterPro" id="IPR000322">
    <property type="entry name" value="Glyco_hydro_31_TIM"/>
</dbReference>
<dbReference type="EC" id="3.2.1.20" evidence="3"/>
<keyword evidence="8" id="KW-1185">Reference proteome</keyword>
<comment type="caution">
    <text evidence="7">The sequence shown here is derived from an EMBL/GenBank/DDBJ whole genome shotgun (WGS) entry which is preliminary data.</text>
</comment>
<evidence type="ECO:0000256" key="3">
    <source>
        <dbReference type="ARBA" id="ARBA00012741"/>
    </source>
</evidence>
<keyword evidence="4" id="KW-0326">Glycosidase</keyword>
<organism evidence="7 8">
    <name type="scientific">Paecilomyces lecythidis</name>
    <dbReference type="NCBI Taxonomy" id="3004212"/>
    <lineage>
        <taxon>Eukaryota</taxon>
        <taxon>Fungi</taxon>
        <taxon>Dikarya</taxon>
        <taxon>Ascomycota</taxon>
        <taxon>Pezizomycotina</taxon>
        <taxon>Eurotiomycetes</taxon>
        <taxon>Eurotiomycetidae</taxon>
        <taxon>Eurotiales</taxon>
        <taxon>Thermoascaceae</taxon>
        <taxon>Paecilomyces</taxon>
    </lineage>
</organism>
<dbReference type="InterPro" id="IPR017853">
    <property type="entry name" value="GH"/>
</dbReference>
<evidence type="ECO:0000313" key="7">
    <source>
        <dbReference type="EMBL" id="KAL1885454.1"/>
    </source>
</evidence>
<dbReference type="EMBL" id="JAVDPF010000002">
    <property type="protein sequence ID" value="KAL1885454.1"/>
    <property type="molecule type" value="Genomic_DNA"/>
</dbReference>